<reference evidence="3" key="1">
    <citation type="journal article" date="2011" name="Nature">
        <title>Genome sequence and analysis of the tuber crop potato.</title>
        <authorList>
            <consortium name="The Potato Genome Sequencing Consortium"/>
        </authorList>
    </citation>
    <scope>NUCLEOTIDE SEQUENCE [LARGE SCALE GENOMIC DNA]</scope>
    <source>
        <strain evidence="3">cv. DM1-3 516 R44</strain>
    </source>
</reference>
<dbReference type="InParanoid" id="M1DHA8"/>
<dbReference type="Gramene" id="PGSC0003DMT400089039">
    <property type="protein sequence ID" value="PGSC0003DMT400089039"/>
    <property type="gene ID" value="PGSC0003DMG400038610"/>
</dbReference>
<protein>
    <recommendedName>
        <fullName evidence="4">Integrase core domain containing protein</fullName>
    </recommendedName>
</protein>
<evidence type="ECO:0000313" key="2">
    <source>
        <dbReference type="EnsemblPlants" id="PGSC0003DMT400089039"/>
    </source>
</evidence>
<dbReference type="PaxDb" id="4113-PGSC0003DMT400089039"/>
<dbReference type="HOGENOM" id="CLU_033598_0_0_1"/>
<evidence type="ECO:0008006" key="4">
    <source>
        <dbReference type="Google" id="ProtNLM"/>
    </source>
</evidence>
<dbReference type="AlphaFoldDB" id="M1DHA8"/>
<evidence type="ECO:0000313" key="3">
    <source>
        <dbReference type="Proteomes" id="UP000011115"/>
    </source>
</evidence>
<evidence type="ECO:0000256" key="1">
    <source>
        <dbReference type="SAM" id="MobiDB-lite"/>
    </source>
</evidence>
<name>M1DHA8_SOLTU</name>
<dbReference type="EnsemblPlants" id="PGSC0003DMT400089039">
    <property type="protein sequence ID" value="PGSC0003DMT400089039"/>
    <property type="gene ID" value="PGSC0003DMG400038610"/>
</dbReference>
<proteinExistence type="predicted"/>
<accession>M1DHA8</accession>
<keyword evidence="3" id="KW-1185">Reference proteome</keyword>
<organism evidence="2 3">
    <name type="scientific">Solanum tuberosum</name>
    <name type="common">Potato</name>
    <dbReference type="NCBI Taxonomy" id="4113"/>
    <lineage>
        <taxon>Eukaryota</taxon>
        <taxon>Viridiplantae</taxon>
        <taxon>Streptophyta</taxon>
        <taxon>Embryophyta</taxon>
        <taxon>Tracheophyta</taxon>
        <taxon>Spermatophyta</taxon>
        <taxon>Magnoliopsida</taxon>
        <taxon>eudicotyledons</taxon>
        <taxon>Gunneridae</taxon>
        <taxon>Pentapetalae</taxon>
        <taxon>asterids</taxon>
        <taxon>lamiids</taxon>
        <taxon>Solanales</taxon>
        <taxon>Solanaceae</taxon>
        <taxon>Solanoideae</taxon>
        <taxon>Solaneae</taxon>
        <taxon>Solanum</taxon>
    </lineage>
</organism>
<sequence length="152" mass="17921">MQQPYVIVAQLLDGMTSINRLWYTREDQVSPLTFKLTKKQMEKDQERDQNIAKIMTQLDILSKNIWELVLEVSMAVGVGHQGGGYRSNYPRQGGNQGWAIDEGWTDRDREWRDRNPNWKDKEKDRYVPPHERQKPKDLKGGRSEDMLSRIFN</sequence>
<reference evidence="2" key="2">
    <citation type="submission" date="2015-06" db="UniProtKB">
        <authorList>
            <consortium name="EnsemblPlants"/>
        </authorList>
    </citation>
    <scope>IDENTIFICATION</scope>
    <source>
        <strain evidence="2">DM1-3 516 R44</strain>
    </source>
</reference>
<feature type="region of interest" description="Disordered" evidence="1">
    <location>
        <begin position="81"/>
        <end position="152"/>
    </location>
</feature>
<feature type="compositionally biased region" description="Basic and acidic residues" evidence="1">
    <location>
        <begin position="104"/>
        <end position="152"/>
    </location>
</feature>
<dbReference type="Proteomes" id="UP000011115">
    <property type="component" value="Unassembled WGS sequence"/>
</dbReference>